<keyword evidence="3" id="KW-1185">Reference proteome</keyword>
<dbReference type="PANTHER" id="PTHR31672">
    <property type="entry name" value="BNACNNG10540D PROTEIN"/>
    <property type="match status" value="1"/>
</dbReference>
<dbReference type="Pfam" id="PF07734">
    <property type="entry name" value="FBA_1"/>
    <property type="match status" value="1"/>
</dbReference>
<evidence type="ECO:0000259" key="1">
    <source>
        <dbReference type="PROSITE" id="PS50181"/>
    </source>
</evidence>
<name>A0AAN7FT97_QUERU</name>
<accession>A0AAN7FT97</accession>
<evidence type="ECO:0000313" key="2">
    <source>
        <dbReference type="EMBL" id="KAK4595745.1"/>
    </source>
</evidence>
<dbReference type="InterPro" id="IPR050796">
    <property type="entry name" value="SCF_F-box_component"/>
</dbReference>
<dbReference type="SMART" id="SM00256">
    <property type="entry name" value="FBOX"/>
    <property type="match status" value="1"/>
</dbReference>
<dbReference type="Gene3D" id="1.20.1280.50">
    <property type="match status" value="1"/>
</dbReference>
<dbReference type="InterPro" id="IPR017451">
    <property type="entry name" value="F-box-assoc_interact_dom"/>
</dbReference>
<dbReference type="PANTHER" id="PTHR31672:SF13">
    <property type="entry name" value="F-BOX PROTEIN CPR30-LIKE"/>
    <property type="match status" value="1"/>
</dbReference>
<reference evidence="2 3" key="1">
    <citation type="journal article" date="2023" name="G3 (Bethesda)">
        <title>A haplotype-resolved chromosome-scale genome for Quercus rubra L. provides insights into the genetics of adaptive traits for red oak species.</title>
        <authorList>
            <person name="Kapoor B."/>
            <person name="Jenkins J."/>
            <person name="Schmutz J."/>
            <person name="Zhebentyayeva T."/>
            <person name="Kuelheim C."/>
            <person name="Coggeshall M."/>
            <person name="Heim C."/>
            <person name="Lasky J.R."/>
            <person name="Leites L."/>
            <person name="Islam-Faridi N."/>
            <person name="Romero-Severson J."/>
            <person name="DeLeo V.L."/>
            <person name="Lucas S.M."/>
            <person name="Lazic D."/>
            <person name="Gailing O."/>
            <person name="Carlson J."/>
            <person name="Staton M."/>
        </authorList>
    </citation>
    <scope>NUCLEOTIDE SEQUENCE [LARGE SCALE GENOMIC DNA]</scope>
    <source>
        <strain evidence="2">Pseudo-F2</strain>
    </source>
</reference>
<dbReference type="NCBIfam" id="TIGR01640">
    <property type="entry name" value="F_box_assoc_1"/>
    <property type="match status" value="1"/>
</dbReference>
<dbReference type="Proteomes" id="UP001324115">
    <property type="component" value="Unassembled WGS sequence"/>
</dbReference>
<protein>
    <recommendedName>
        <fullName evidence="1">F-box domain-containing protein</fullName>
    </recommendedName>
</protein>
<comment type="caution">
    <text evidence="2">The sequence shown here is derived from an EMBL/GenBank/DDBJ whole genome shotgun (WGS) entry which is preliminary data.</text>
</comment>
<feature type="domain" description="F-box" evidence="1">
    <location>
        <begin position="2"/>
        <end position="48"/>
    </location>
</feature>
<evidence type="ECO:0000313" key="3">
    <source>
        <dbReference type="Proteomes" id="UP001324115"/>
    </source>
</evidence>
<organism evidence="2 3">
    <name type="scientific">Quercus rubra</name>
    <name type="common">Northern red oak</name>
    <name type="synonym">Quercus borealis</name>
    <dbReference type="NCBI Taxonomy" id="3512"/>
    <lineage>
        <taxon>Eukaryota</taxon>
        <taxon>Viridiplantae</taxon>
        <taxon>Streptophyta</taxon>
        <taxon>Embryophyta</taxon>
        <taxon>Tracheophyta</taxon>
        <taxon>Spermatophyta</taxon>
        <taxon>Magnoliopsida</taxon>
        <taxon>eudicotyledons</taxon>
        <taxon>Gunneridae</taxon>
        <taxon>Pentapetalae</taxon>
        <taxon>rosids</taxon>
        <taxon>fabids</taxon>
        <taxon>Fagales</taxon>
        <taxon>Fagaceae</taxon>
        <taxon>Quercus</taxon>
    </lineage>
</organism>
<dbReference type="InterPro" id="IPR001810">
    <property type="entry name" value="F-box_dom"/>
</dbReference>
<sequence length="391" mass="44882">MFTTNEVLPDDLIIQILLWLPVVSLLRFKCVCKSWYALINGQNFINKHLLHNQTTSNKNRNSRFLLIQRQKSSNDHVFSKLQYESLEILSTQAVPSQYFGIPNHASINIVSSINGLVCLDLNVRGLDIVLWNPATNETKVVPKSGISYPQGRALSRDIGFGFDFKTNDYKVVNLLEIYDPDPELYFYDINYFYAAEVYCLSTGSWRTVSTSAPGYFIDCSYYRTYMKGMFSWSASIGDDPDFFPGILSFDMSNDAAWACRSRIYSDLEDPNGTWRIFFVHNELVSLVTFGKDRERLENCFYIWSLLEFGVKESWTKLFTIGPLMGIEKPLGFWKNESLFLRNNEGQLLLYDPLAQKITNLQVNGRPMQMITYVESLISLKGGNDLEEHGNS</sequence>
<dbReference type="InterPro" id="IPR006527">
    <property type="entry name" value="F-box-assoc_dom_typ1"/>
</dbReference>
<dbReference type="PROSITE" id="PS50181">
    <property type="entry name" value="FBOX"/>
    <property type="match status" value="1"/>
</dbReference>
<dbReference type="InterPro" id="IPR036047">
    <property type="entry name" value="F-box-like_dom_sf"/>
</dbReference>
<dbReference type="AlphaFoldDB" id="A0AAN7FT97"/>
<dbReference type="EMBL" id="JAXUIC010000003">
    <property type="protein sequence ID" value="KAK4595745.1"/>
    <property type="molecule type" value="Genomic_DNA"/>
</dbReference>
<dbReference type="Pfam" id="PF00646">
    <property type="entry name" value="F-box"/>
    <property type="match status" value="1"/>
</dbReference>
<dbReference type="CDD" id="cd22157">
    <property type="entry name" value="F-box_AtFBW1-like"/>
    <property type="match status" value="1"/>
</dbReference>
<dbReference type="SUPFAM" id="SSF81383">
    <property type="entry name" value="F-box domain"/>
    <property type="match status" value="1"/>
</dbReference>
<proteinExistence type="predicted"/>
<gene>
    <name evidence="2" type="ORF">RGQ29_014011</name>
</gene>